<dbReference type="Pfam" id="PF14355">
    <property type="entry name" value="Abi_C"/>
    <property type="match status" value="1"/>
</dbReference>
<evidence type="ECO:0000259" key="1">
    <source>
        <dbReference type="Pfam" id="PF14355"/>
    </source>
</evidence>
<organism evidence="3 4">
    <name type="scientific">candidate division WWE3 bacterium RBG_16_37_10</name>
    <dbReference type="NCBI Taxonomy" id="1802610"/>
    <lineage>
        <taxon>Bacteria</taxon>
        <taxon>Katanobacteria</taxon>
    </lineage>
</organism>
<dbReference type="EMBL" id="MEUT01000062">
    <property type="protein sequence ID" value="OGC48750.1"/>
    <property type="molecule type" value="Genomic_DNA"/>
</dbReference>
<feature type="domain" description="Abortive infection protein-like C-terminal" evidence="1">
    <location>
        <begin position="245"/>
        <end position="315"/>
    </location>
</feature>
<dbReference type="Proteomes" id="UP000177371">
    <property type="component" value="Unassembled WGS sequence"/>
</dbReference>
<dbReference type="AlphaFoldDB" id="A0A1F4UVC4"/>
<name>A0A1F4UVC4_UNCKA</name>
<evidence type="ECO:0008006" key="5">
    <source>
        <dbReference type="Google" id="ProtNLM"/>
    </source>
</evidence>
<sequence>MNFARANVVQFIEVKRKPLQKEGQDPLKTSIIQTFMDITAKTKNLIFNEIKKRKIIYHGKLDEVDFLNRVVDMKALPSEDPRFNDMYSDLWQHRINNPTDWDEYWFFNDKRINLLSNDDTFIRFITELLSPTVRNKDEVEVLRNIIGFYLKKDGYQLVEDEQYFDPGVFTYKIVAINPTQIERSFKTNNEFIKEEYEKIDSRIRAEDYKGAVTSARSFLEFAIKDIYNQITNDSLDKIDNLQDGFKRIQKLLRLDYDKTADENIKQILRGFISIVSALAPLTNTLGDRHGSKSNANRNTAIFCTDSVKILVNFLYNRMNDLHGTFPSIHTQLIKVLDSELRLKRREVILADRHIQEIISYCDTYLTKLLIKRHIEKYQIRSFRESDIYFAFLRIYVDAISSGDLQTILNKQRNNNQAIGTEDIIKLLKMERSELFTETINSILESYIFS</sequence>
<gene>
    <name evidence="3" type="ORF">A2W32_01220</name>
</gene>
<dbReference type="Pfam" id="PF18860">
    <property type="entry name" value="AbiJ_NTD3"/>
    <property type="match status" value="1"/>
</dbReference>
<accession>A0A1F4UVC4</accession>
<comment type="caution">
    <text evidence="3">The sequence shown here is derived from an EMBL/GenBank/DDBJ whole genome shotgun (WGS) entry which is preliminary data.</text>
</comment>
<evidence type="ECO:0000313" key="4">
    <source>
        <dbReference type="Proteomes" id="UP000177371"/>
    </source>
</evidence>
<dbReference type="STRING" id="1802610.A2W32_01220"/>
<evidence type="ECO:0000313" key="3">
    <source>
        <dbReference type="EMBL" id="OGC48750.1"/>
    </source>
</evidence>
<evidence type="ECO:0000259" key="2">
    <source>
        <dbReference type="Pfam" id="PF18860"/>
    </source>
</evidence>
<reference evidence="3 4" key="1">
    <citation type="journal article" date="2016" name="Nat. Commun.">
        <title>Thousands of microbial genomes shed light on interconnected biogeochemical processes in an aquifer system.</title>
        <authorList>
            <person name="Anantharaman K."/>
            <person name="Brown C.T."/>
            <person name="Hug L.A."/>
            <person name="Sharon I."/>
            <person name="Castelle C.J."/>
            <person name="Probst A.J."/>
            <person name="Thomas B.C."/>
            <person name="Singh A."/>
            <person name="Wilkins M.J."/>
            <person name="Karaoz U."/>
            <person name="Brodie E.L."/>
            <person name="Williams K.H."/>
            <person name="Hubbard S.S."/>
            <person name="Banfield J.F."/>
        </authorList>
    </citation>
    <scope>NUCLEOTIDE SEQUENCE [LARGE SCALE GENOMIC DNA]</scope>
</reference>
<dbReference type="InterPro" id="IPR026001">
    <property type="entry name" value="Abi-like_C"/>
</dbReference>
<protein>
    <recommendedName>
        <fullName evidence="5">Abortive infection protein-like C-terminal domain-containing protein</fullName>
    </recommendedName>
</protein>
<feature type="domain" description="AbiJ-NTD3" evidence="2">
    <location>
        <begin position="38"/>
        <end position="182"/>
    </location>
</feature>
<proteinExistence type="predicted"/>
<dbReference type="InterPro" id="IPR041427">
    <property type="entry name" value="AbiJ-NTD3"/>
</dbReference>